<dbReference type="Pfam" id="PF00072">
    <property type="entry name" value="Response_reg"/>
    <property type="match status" value="1"/>
</dbReference>
<dbReference type="SUPFAM" id="SSF52172">
    <property type="entry name" value="CheY-like"/>
    <property type="match status" value="1"/>
</dbReference>
<accession>A0ABT0RIA3</accession>
<dbReference type="SMART" id="SM00448">
    <property type="entry name" value="REC"/>
    <property type="match status" value="1"/>
</dbReference>
<keyword evidence="5" id="KW-1185">Reference proteome</keyword>
<dbReference type="InterPro" id="IPR050595">
    <property type="entry name" value="Bact_response_regulator"/>
</dbReference>
<feature type="domain" description="Response regulatory" evidence="3">
    <location>
        <begin position="16"/>
        <end position="135"/>
    </location>
</feature>
<evidence type="ECO:0000256" key="2">
    <source>
        <dbReference type="PROSITE-ProRule" id="PRU00169"/>
    </source>
</evidence>
<dbReference type="PROSITE" id="PS50110">
    <property type="entry name" value="RESPONSE_REGULATORY"/>
    <property type="match status" value="1"/>
</dbReference>
<comment type="caution">
    <text evidence="4">The sequence shown here is derived from an EMBL/GenBank/DDBJ whole genome shotgun (WGS) entry which is preliminary data.</text>
</comment>
<dbReference type="InterPro" id="IPR001789">
    <property type="entry name" value="Sig_transdc_resp-reg_receiver"/>
</dbReference>
<dbReference type="RefSeq" id="WP_249846310.1">
    <property type="nucleotide sequence ID" value="NZ_JAMGBD010000001.1"/>
</dbReference>
<name>A0ABT0RIA3_9SPHN</name>
<sequence length="140" mass="14999">MPGALNGRAGAMVRPRLLLIDDEPALATFVADAAAMSGFDPVVTDNDSLFRDEFHSQAPAMVALDLGMPGMDGVELLRFLSAESFDGPVLIISGFDRRVLESAFRLGEALGLKMVGPLEKPARLDALESILREHRPAPTP</sequence>
<dbReference type="PANTHER" id="PTHR44591:SF3">
    <property type="entry name" value="RESPONSE REGULATORY DOMAIN-CONTAINING PROTEIN"/>
    <property type="match status" value="1"/>
</dbReference>
<keyword evidence="1 2" id="KW-0597">Phosphoprotein</keyword>
<evidence type="ECO:0000313" key="5">
    <source>
        <dbReference type="Proteomes" id="UP001165363"/>
    </source>
</evidence>
<organism evidence="4 5">
    <name type="scientific">Sphingomonas alba</name>
    <dbReference type="NCBI Taxonomy" id="2908208"/>
    <lineage>
        <taxon>Bacteria</taxon>
        <taxon>Pseudomonadati</taxon>
        <taxon>Pseudomonadota</taxon>
        <taxon>Alphaproteobacteria</taxon>
        <taxon>Sphingomonadales</taxon>
        <taxon>Sphingomonadaceae</taxon>
        <taxon>Sphingomonas</taxon>
    </lineage>
</organism>
<evidence type="ECO:0000256" key="1">
    <source>
        <dbReference type="ARBA" id="ARBA00022553"/>
    </source>
</evidence>
<proteinExistence type="predicted"/>
<dbReference type="InterPro" id="IPR011006">
    <property type="entry name" value="CheY-like_superfamily"/>
</dbReference>
<evidence type="ECO:0000313" key="4">
    <source>
        <dbReference type="EMBL" id="MCL6682330.1"/>
    </source>
</evidence>
<feature type="modified residue" description="4-aspartylphosphate" evidence="2">
    <location>
        <position position="65"/>
    </location>
</feature>
<evidence type="ECO:0000259" key="3">
    <source>
        <dbReference type="PROSITE" id="PS50110"/>
    </source>
</evidence>
<dbReference type="Gene3D" id="3.40.50.2300">
    <property type="match status" value="1"/>
</dbReference>
<dbReference type="EMBL" id="JAMGBD010000001">
    <property type="protein sequence ID" value="MCL6682330.1"/>
    <property type="molecule type" value="Genomic_DNA"/>
</dbReference>
<dbReference type="PANTHER" id="PTHR44591">
    <property type="entry name" value="STRESS RESPONSE REGULATOR PROTEIN 1"/>
    <property type="match status" value="1"/>
</dbReference>
<gene>
    <name evidence="4" type="ORF">LZ536_00230</name>
</gene>
<protein>
    <submittedName>
        <fullName evidence="4">Response regulator</fullName>
    </submittedName>
</protein>
<dbReference type="Proteomes" id="UP001165363">
    <property type="component" value="Unassembled WGS sequence"/>
</dbReference>
<reference evidence="4" key="1">
    <citation type="submission" date="2022-05" db="EMBL/GenBank/DDBJ databases">
        <authorList>
            <person name="Jo J.-H."/>
            <person name="Im W.-T."/>
        </authorList>
    </citation>
    <scope>NUCLEOTIDE SEQUENCE</scope>
    <source>
        <strain evidence="4">SE158</strain>
    </source>
</reference>